<reference evidence="4" key="1">
    <citation type="journal article" date="2022" name="Arch. Microbiol.">
        <title>Bacteroides muris sp. nov. isolated from the cecum of wild-derived house mice.</title>
        <authorList>
            <person name="Fokt H."/>
            <person name="Unni R."/>
            <person name="Repnik U."/>
            <person name="Schmitz R.A."/>
            <person name="Bramkamp M."/>
            <person name="Baines J.F."/>
            <person name="Unterweger D."/>
        </authorList>
    </citation>
    <scope>NUCLEOTIDE SEQUENCE</scope>
    <source>
        <strain evidence="4">KH365_2</strain>
    </source>
</reference>
<feature type="domain" description="Transposase TnpC homeodomain" evidence="3">
    <location>
        <begin position="34"/>
        <end position="111"/>
    </location>
</feature>
<dbReference type="PANTHER" id="PTHR33678">
    <property type="entry name" value="BLL1576 PROTEIN"/>
    <property type="match status" value="1"/>
</dbReference>
<name>A0A9X2NT48_9BACE</name>
<proteinExistence type="predicted"/>
<feature type="non-terminal residue" evidence="4">
    <location>
        <position position="284"/>
    </location>
</feature>
<dbReference type="Pfam" id="PF13007">
    <property type="entry name" value="LZ_Tnp_IS66"/>
    <property type="match status" value="1"/>
</dbReference>
<dbReference type="Pfam" id="PF03050">
    <property type="entry name" value="DDE_Tnp_IS66"/>
    <property type="match status" value="1"/>
</dbReference>
<dbReference type="PANTHER" id="PTHR33678:SF1">
    <property type="entry name" value="BLL1576 PROTEIN"/>
    <property type="match status" value="1"/>
</dbReference>
<keyword evidence="5" id="KW-1185">Reference proteome</keyword>
<dbReference type="InterPro" id="IPR052344">
    <property type="entry name" value="Transposase-related"/>
</dbReference>
<feature type="coiled-coil region" evidence="1">
    <location>
        <begin position="18"/>
        <end position="45"/>
    </location>
</feature>
<dbReference type="InterPro" id="IPR024463">
    <property type="entry name" value="Transposase_TnpC_homeodom"/>
</dbReference>
<dbReference type="RefSeq" id="WP_257931746.1">
    <property type="nucleotide sequence ID" value="NZ_JAMZED010000023.1"/>
</dbReference>
<feature type="domain" description="Transposase IS66 central" evidence="2">
    <location>
        <begin position="181"/>
        <end position="277"/>
    </location>
</feature>
<gene>
    <name evidence="4" type="ORF">M1B79_10985</name>
</gene>
<keyword evidence="1" id="KW-0175">Coiled coil</keyword>
<evidence type="ECO:0000313" key="5">
    <source>
        <dbReference type="Proteomes" id="UP001143192"/>
    </source>
</evidence>
<comment type="caution">
    <text evidence="4">The sequence shown here is derived from an EMBL/GenBank/DDBJ whole genome shotgun (WGS) entry which is preliminary data.</text>
</comment>
<evidence type="ECO:0000259" key="2">
    <source>
        <dbReference type="Pfam" id="PF03050"/>
    </source>
</evidence>
<dbReference type="InterPro" id="IPR004291">
    <property type="entry name" value="Transposase_IS66_central"/>
</dbReference>
<dbReference type="AlphaFoldDB" id="A0A9X2NT48"/>
<evidence type="ECO:0000256" key="1">
    <source>
        <dbReference type="SAM" id="Coils"/>
    </source>
</evidence>
<dbReference type="Proteomes" id="UP001143192">
    <property type="component" value="Unassembled WGS sequence"/>
</dbReference>
<dbReference type="EMBL" id="JAMZED010000023">
    <property type="protein sequence ID" value="MCR6505180.1"/>
    <property type="molecule type" value="Genomic_DNA"/>
</dbReference>
<reference evidence="4" key="2">
    <citation type="submission" date="2022-04" db="EMBL/GenBank/DDBJ databases">
        <authorList>
            <person name="Fokt H."/>
            <person name="Baines J."/>
        </authorList>
    </citation>
    <scope>NUCLEOTIDE SEQUENCE</scope>
    <source>
        <strain evidence="4">KH365_2</strain>
    </source>
</reference>
<protein>
    <submittedName>
        <fullName evidence="4">Transposase</fullName>
    </submittedName>
</protein>
<organism evidence="4 5">
    <name type="scientific">Bacteroides muris</name>
    <name type="common">ex Fokt et al. 2023</name>
    <dbReference type="NCBI Taxonomy" id="2937417"/>
    <lineage>
        <taxon>Bacteria</taxon>
        <taxon>Pseudomonadati</taxon>
        <taxon>Bacteroidota</taxon>
        <taxon>Bacteroidia</taxon>
        <taxon>Bacteroidales</taxon>
        <taxon>Bacteroidaceae</taxon>
        <taxon>Bacteroides</taxon>
    </lineage>
</organism>
<sequence length="284" mass="32452">MEEKEILLKTIEALNTTVSSLSATNTSLQKRIDELTAQVAWLNRQLFGRKSEKLSPFDPNQLDLFSGQVPEKASEIKEAHDIAVGAIKETAEDRKRERRNRKMMEDLPVLERVVIEPEGIDLNLYKKIGEEVTRVVEHKPGQLYIKEIVRPKYGLRDNTALPPNGKKSVEIAAMPLLPINKGIPGPTLLAEILLQKYEYHLPFYRQVQQLRHLGFKASESTIDGWFKPAVELLKPLYEVLKSEIMKSGYLQGDETTVPVLDKTSHKTNKEYLWMVRAVVQRLVL</sequence>
<accession>A0A9X2NT48</accession>
<evidence type="ECO:0000259" key="3">
    <source>
        <dbReference type="Pfam" id="PF13007"/>
    </source>
</evidence>
<evidence type="ECO:0000313" key="4">
    <source>
        <dbReference type="EMBL" id="MCR6505180.1"/>
    </source>
</evidence>